<dbReference type="EMBL" id="JAQQAL010000011">
    <property type="protein sequence ID" value="MDC7226161.1"/>
    <property type="molecule type" value="Genomic_DNA"/>
</dbReference>
<organism evidence="1 2">
    <name type="scientific">Candidatus Thalassospirochaeta sargassi</name>
    <dbReference type="NCBI Taxonomy" id="3119039"/>
    <lineage>
        <taxon>Bacteria</taxon>
        <taxon>Pseudomonadati</taxon>
        <taxon>Spirochaetota</taxon>
        <taxon>Spirochaetia</taxon>
        <taxon>Spirochaetales</taxon>
        <taxon>Spirochaetaceae</taxon>
        <taxon>Candidatus Thalassospirochaeta</taxon>
    </lineage>
</organism>
<accession>A0AAJ1IH66</accession>
<sequence>MEKTREFLKKIGMPAGDAYDLPSSEKRFPDGGQYRFEVPGIQGPGPMKALLEELDSYNITIHRVTQTRGIMMLTDEEISEMVALAKKWNVELVLAIGPRATTDTSASVQTPEGQRMGYRLRGQEQVVRAVEEVKRGLSFECTSFLVYDEGCLWLLNEMIKNNELPEECKFKVSAHAGHGNPCSAKLLESIGAGSFNPVRDIQLQMMAAIRQAVDIPLDLHTENPASSGGFIRHYEVPEMIRTSAPIYLKTGGSVAKNHSWDSTANDAKARAKQVKLVKRVIDAYYPDAVSSPKLTIK</sequence>
<evidence type="ECO:0000313" key="1">
    <source>
        <dbReference type="EMBL" id="MDC7226161.1"/>
    </source>
</evidence>
<dbReference type="AlphaFoldDB" id="A0AAJ1IH66"/>
<evidence type="ECO:0008006" key="3">
    <source>
        <dbReference type="Google" id="ProtNLM"/>
    </source>
</evidence>
<comment type="caution">
    <text evidence="1">The sequence shown here is derived from an EMBL/GenBank/DDBJ whole genome shotgun (WGS) entry which is preliminary data.</text>
</comment>
<reference evidence="1 2" key="1">
    <citation type="submission" date="2022-12" db="EMBL/GenBank/DDBJ databases">
        <title>Metagenome assembled genome from gulf of manar.</title>
        <authorList>
            <person name="Kohli P."/>
            <person name="Pk S."/>
            <person name="Venkata Ramana C."/>
            <person name="Sasikala C."/>
        </authorList>
    </citation>
    <scope>NUCLEOTIDE SEQUENCE [LARGE SCALE GENOMIC DNA]</scope>
    <source>
        <strain evidence="1">JB008</strain>
    </source>
</reference>
<evidence type="ECO:0000313" key="2">
    <source>
        <dbReference type="Proteomes" id="UP001221217"/>
    </source>
</evidence>
<dbReference type="Proteomes" id="UP001221217">
    <property type="component" value="Unassembled WGS sequence"/>
</dbReference>
<proteinExistence type="predicted"/>
<protein>
    <recommendedName>
        <fullName evidence="3">Peptidase</fullName>
    </recommendedName>
</protein>
<gene>
    <name evidence="1" type="ORF">PQJ61_05310</name>
</gene>
<name>A0AAJ1IH66_9SPIO</name>